<evidence type="ECO:0000313" key="7">
    <source>
        <dbReference type="Proteomes" id="UP000694865"/>
    </source>
</evidence>
<feature type="domain" description="Sushi" evidence="6">
    <location>
        <begin position="1117"/>
        <end position="1184"/>
    </location>
</feature>
<dbReference type="SMART" id="SM00135">
    <property type="entry name" value="LY"/>
    <property type="match status" value="11"/>
</dbReference>
<feature type="domain" description="HYR" evidence="5">
    <location>
        <begin position="1819"/>
        <end position="1899"/>
    </location>
</feature>
<feature type="repeat" description="LDL-receptor class B" evidence="4">
    <location>
        <begin position="775"/>
        <end position="817"/>
    </location>
</feature>
<dbReference type="PROSITE" id="PS50825">
    <property type="entry name" value="HYR"/>
    <property type="match status" value="3"/>
</dbReference>
<feature type="domain" description="Sushi" evidence="6">
    <location>
        <begin position="1449"/>
        <end position="1508"/>
    </location>
</feature>
<dbReference type="SMART" id="SM00181">
    <property type="entry name" value="EGF"/>
    <property type="match status" value="3"/>
</dbReference>
<accession>A0ABM0GJF3</accession>
<feature type="repeat" description="LDL-receptor class B" evidence="4">
    <location>
        <begin position="568"/>
        <end position="610"/>
    </location>
</feature>
<name>A0ABM0GJF3_SACKO</name>
<evidence type="ECO:0000256" key="1">
    <source>
        <dbReference type="ARBA" id="ARBA00022737"/>
    </source>
</evidence>
<evidence type="ECO:0000313" key="8">
    <source>
        <dbReference type="RefSeq" id="XP_002731178.1"/>
    </source>
</evidence>
<keyword evidence="1" id="KW-0677">Repeat</keyword>
<dbReference type="Pfam" id="PF00084">
    <property type="entry name" value="Sushi"/>
    <property type="match status" value="9"/>
</dbReference>
<dbReference type="Pfam" id="PF14670">
    <property type="entry name" value="FXa_inhibition"/>
    <property type="match status" value="2"/>
</dbReference>
<feature type="domain" description="Sushi" evidence="6">
    <location>
        <begin position="1509"/>
        <end position="1572"/>
    </location>
</feature>
<comment type="caution">
    <text evidence="3">Lacks conserved residue(s) required for the propagation of feature annotation.</text>
</comment>
<dbReference type="SMART" id="SM00032">
    <property type="entry name" value="CCP"/>
    <property type="match status" value="10"/>
</dbReference>
<feature type="repeat" description="LDL-receptor class B" evidence="4">
    <location>
        <begin position="818"/>
        <end position="864"/>
    </location>
</feature>
<feature type="domain" description="HYR" evidence="5">
    <location>
        <begin position="1571"/>
        <end position="1654"/>
    </location>
</feature>
<feature type="repeat" description="LDL-receptor class B" evidence="4">
    <location>
        <begin position="865"/>
        <end position="908"/>
    </location>
</feature>
<dbReference type="Gene3D" id="2.10.25.10">
    <property type="entry name" value="Laminin"/>
    <property type="match status" value="1"/>
</dbReference>
<feature type="domain" description="Sushi" evidence="6">
    <location>
        <begin position="1655"/>
        <end position="1714"/>
    </location>
</feature>
<feature type="domain" description="HYR" evidence="5">
    <location>
        <begin position="1183"/>
        <end position="1265"/>
    </location>
</feature>
<gene>
    <name evidence="8" type="primary">LOC100374813</name>
</gene>
<feature type="domain" description="Sushi" evidence="6">
    <location>
        <begin position="1328"/>
        <end position="1388"/>
    </location>
</feature>
<dbReference type="PROSITE" id="PS51120">
    <property type="entry name" value="LDLRB"/>
    <property type="match status" value="9"/>
</dbReference>
<keyword evidence="3" id="KW-0768">Sushi</keyword>
<feature type="domain" description="Sushi" evidence="6">
    <location>
        <begin position="1057"/>
        <end position="1116"/>
    </location>
</feature>
<dbReference type="InterPro" id="IPR011042">
    <property type="entry name" value="6-blade_b-propeller_TolB-like"/>
</dbReference>
<dbReference type="SUPFAM" id="SSF57196">
    <property type="entry name" value="EGF/Laminin"/>
    <property type="match status" value="2"/>
</dbReference>
<dbReference type="Gene3D" id="2.10.70.10">
    <property type="entry name" value="Complement Module, domain 1"/>
    <property type="match status" value="10"/>
</dbReference>
<dbReference type="SUPFAM" id="SSF63825">
    <property type="entry name" value="YWTD domain"/>
    <property type="match status" value="3"/>
</dbReference>
<dbReference type="GeneID" id="100374813"/>
<evidence type="ECO:0000259" key="6">
    <source>
        <dbReference type="PROSITE" id="PS50923"/>
    </source>
</evidence>
<feature type="domain" description="Sushi" evidence="6">
    <location>
        <begin position="999"/>
        <end position="1056"/>
    </location>
</feature>
<evidence type="ECO:0000256" key="4">
    <source>
        <dbReference type="PROSITE-ProRule" id="PRU00461"/>
    </source>
</evidence>
<feature type="repeat" description="LDL-receptor class B" evidence="4">
    <location>
        <begin position="732"/>
        <end position="774"/>
    </location>
</feature>
<evidence type="ECO:0000256" key="2">
    <source>
        <dbReference type="ARBA" id="ARBA00023157"/>
    </source>
</evidence>
<feature type="repeat" description="LDL-receptor class B" evidence="4">
    <location>
        <begin position="166"/>
        <end position="209"/>
    </location>
</feature>
<dbReference type="InterPro" id="IPR035976">
    <property type="entry name" value="Sushi/SCR/CCP_sf"/>
</dbReference>
<dbReference type="SUPFAM" id="SSF57535">
    <property type="entry name" value="Complement control module/SCR domain"/>
    <property type="match status" value="10"/>
</dbReference>
<dbReference type="InterPro" id="IPR000436">
    <property type="entry name" value="Sushi_SCR_CCP_dom"/>
</dbReference>
<dbReference type="Gene3D" id="2.120.10.30">
    <property type="entry name" value="TolB, C-terminal domain"/>
    <property type="match status" value="4"/>
</dbReference>
<feature type="domain" description="Sushi" evidence="6">
    <location>
        <begin position="1715"/>
        <end position="1779"/>
    </location>
</feature>
<dbReference type="CDD" id="cd00033">
    <property type="entry name" value="CCP"/>
    <property type="match status" value="10"/>
</dbReference>
<dbReference type="PROSITE" id="PS50923">
    <property type="entry name" value="SUSHI"/>
    <property type="match status" value="9"/>
</dbReference>
<evidence type="ECO:0000259" key="5">
    <source>
        <dbReference type="PROSITE" id="PS50825"/>
    </source>
</evidence>
<organism evidence="7 8">
    <name type="scientific">Saccoglossus kowalevskii</name>
    <name type="common">Acorn worm</name>
    <dbReference type="NCBI Taxonomy" id="10224"/>
    <lineage>
        <taxon>Eukaryota</taxon>
        <taxon>Metazoa</taxon>
        <taxon>Hemichordata</taxon>
        <taxon>Enteropneusta</taxon>
        <taxon>Harrimaniidae</taxon>
        <taxon>Saccoglossus</taxon>
    </lineage>
</organism>
<proteinExistence type="predicted"/>
<dbReference type="RefSeq" id="XP_002731178.1">
    <property type="nucleotide sequence ID" value="XM_002731132.1"/>
</dbReference>
<keyword evidence="2 3" id="KW-1015">Disulfide bond</keyword>
<dbReference type="PANTHER" id="PTHR46513">
    <property type="entry name" value="VITELLOGENIN RECEPTOR-LIKE PROTEIN-RELATED-RELATED"/>
    <property type="match status" value="1"/>
</dbReference>
<evidence type="ECO:0000256" key="3">
    <source>
        <dbReference type="PROSITE-ProRule" id="PRU00302"/>
    </source>
</evidence>
<sequence>MTAGHSSIPMALGHSDGQMNPPSLVWVAYRSYDAYATVRSLPADPEDYISSPSITSPTHFSQYGSQWAALDNHFSERVLYFSDLSNGGIIKGKFDAQHVSQSADYLVRGTSVIDGIAIDWISGNVYWSDMHYNWIKVTDSTGSKQQIVIKSGLDIPRAVVVYPQRGLLFWTDWGSEPKIEKSNLAGYNRQTLVHYGLVYPNGLAIDYQTNRLYWINVDNAIQLVSTISSCDFDGNDKQELHSESVYSAWYFDLTIYEVSESVYSAWYFDPTIYEESVSVNSAWYFDLTIYEVSESVSSAWYFDLTIYEVSEPVNSARYFDLTIYEVSESVYSARYFDLTIYENYVFVSDWAEKMKCIYKDTGVEYFGLNTGAKPFGVSIYGDYNQPTAPSACADAPCSDLCVTDISEYTCLCTEHAYLLDDGRTCQKDNTLQSPLLIWSTTNSICTLPVHMGNMHLPNDTYNYHCLLSGEDHVVAIDADIHGKFLYYSDYQQRVIKRARLVDGETTVIINGGIGSVEGIAIDWINFNLYWTDNHQNHIAVSRLDGSYRKILITNLDQPRSIVVDPINRYMYWGDYGTSAKIERAGLDGTNRITFISGLIQPMGLAIDFSKNSKLIVQIPYLTTLVPDPGRANKVKYGVCGSNNGGCSQLCLPQTTSEYRCECSHGFTLHSDGITCIASTLPVLNDFIFLSDPYLHGIFQVDLNSPSLEYTALSIDDIIMDYPHAVDYDPVLQQIYWTDVGHKCIYKANLNDSSRQTIVEGDLETPQSIAVDYISGLLYWSDSTLSKIEVAQFDGSNRKTLITSGLTKPRQLTVDPLEGYIYWSDVGNDNITAAIGKSYMDGSNVQIIISTEISKPAGLVIDYSERKLYWCDYQLSKLEKCDLDGENRVTLIQLSVNEEPFSLVLSDSYIYWSDWRKHGLMRADKSTGNNVISVGYQEFNIIYHIHLHSQQTMITGSNGCSDARNGGCSSLCLPTPTGRSCDCPQGVEMKDDGTTCHGVERCPADFSHGSVRPDCITLPGYTCTIQCDPGYQISSSDQITCLATGQWDTNPSVYCVAIQCSELTSPVHSSTVSCPQPLYGSSCIHQCDVGYVVLSGNEERICQANGTWSGTTLVCQSQPCPPLMPPTNGFYTPLSCQSEGGSFNDVCQLSCQQGYQLEGVSVFISQSCLATGEWSSSNTLPMCQDVAKPVLANCPLDMTVMAARNQQSAIVSWAIPSTTDNSGEVNLTHSVQPPVELSNGQHAVTITATDPSGNSAVCQFTVTVQVIDCGQPLVPLHATLLPCTTHYGSTCTITCNIGYAITGSGQRSCEIYPNRQPYWSGTIPRCNIVVCPAPHIPPHVVQSACIAPFIYNSVCTHRCDIGYDHTSGNQTKICLSNGTWSGESMQCTVIRCVTLSYPLFGSIEDACTNHYGSLCTIRCNTGYNLVGSAYTICESDDNENGYWTPHGLCQPCDTIPSDIIGCDNSQPWLPYNTICQYQCNLGYQVTQGSTEQRCQADGTWDGTSVVCQIKTCNALAVPPQGILSPSSCHLQSNYSDECVYTCRDGYQVIGPTTRLCLHDGTWSHSEESTTCQDIEAPTFTCPPNMLVVTDKCLTIGLVNFTHPIAHDNEGVVSTTGPYTQSLPAYWDIGLYSQLYTATDEQGNIGQCQFTITVQVVACPPLSSPANGVIESQSCGNSHGSVTHFQCFIGYNLIGSTDLVCGIDGTWQGVVPLCQAIMCPTLSTPAYGVLSPLECTLGPVLYGTVCNLYCYAGFELDGIQQTTCSNGGIWSHDISMSNCTDIAQPRFGDTCPPSTVDPLVLPFGSATINASWEIPIATDNSDEEPPSVVSCNSTHLIESKIMPAELNCPDAVFADNVGVTVRSDRTRGRLVYEWDDYVIIQTATDDAGNQAICNTTVSVVDY</sequence>
<keyword evidence="7" id="KW-1185">Reference proteome</keyword>
<feature type="disulfide bond" evidence="3">
    <location>
        <begin position="1330"/>
        <end position="1373"/>
    </location>
</feature>
<protein>
    <submittedName>
        <fullName evidence="8">Low-density lipoprotein receptor-related protein 5-like</fullName>
    </submittedName>
</protein>
<feature type="repeat" description="LDL-receptor class B" evidence="4">
    <location>
        <begin position="526"/>
        <end position="567"/>
    </location>
</feature>
<feature type="repeat" description="LDL-receptor class B" evidence="4">
    <location>
        <begin position="483"/>
        <end position="525"/>
    </location>
</feature>
<dbReference type="InterPro" id="IPR000033">
    <property type="entry name" value="LDLR_classB_rpt"/>
</dbReference>
<dbReference type="InterPro" id="IPR000742">
    <property type="entry name" value="EGF"/>
</dbReference>
<feature type="repeat" description="LDL-receptor class B" evidence="4">
    <location>
        <begin position="123"/>
        <end position="165"/>
    </location>
</feature>
<feature type="disulfide bond" evidence="3">
    <location>
        <begin position="1685"/>
        <end position="1712"/>
    </location>
</feature>
<dbReference type="Pfam" id="PF02494">
    <property type="entry name" value="HYR"/>
    <property type="match status" value="2"/>
</dbReference>
<feature type="domain" description="Sushi" evidence="6">
    <location>
        <begin position="1266"/>
        <end position="1327"/>
    </location>
</feature>
<dbReference type="Proteomes" id="UP000694865">
    <property type="component" value="Unplaced"/>
</dbReference>
<dbReference type="InterPro" id="IPR050778">
    <property type="entry name" value="Cueball_EGF_LRP_Nidogen"/>
</dbReference>
<dbReference type="InterPro" id="IPR003410">
    <property type="entry name" value="HYR_dom"/>
</dbReference>
<reference evidence="8" key="1">
    <citation type="submission" date="2025-08" db="UniProtKB">
        <authorList>
            <consortium name="RefSeq"/>
        </authorList>
    </citation>
    <scope>IDENTIFICATION</scope>
    <source>
        <tissue evidence="8">Testes</tissue>
    </source>
</reference>
<dbReference type="Pfam" id="PF00058">
    <property type="entry name" value="Ldl_recept_b"/>
    <property type="match status" value="6"/>
</dbReference>